<sequence length="64" mass="7394">MAKLPEYVSILLDGFGERFDQSVKRTEMERGPVKQEVLNLQVMMETEATLFFRGRADTVHCSTR</sequence>
<proteinExistence type="predicted"/>
<evidence type="ECO:0000313" key="1">
    <source>
        <dbReference type="EMBL" id="GHC37489.1"/>
    </source>
</evidence>
<name>A0A8H9M6C1_9BURK</name>
<dbReference type="AlphaFoldDB" id="A0A8H9M6C1"/>
<dbReference type="Proteomes" id="UP000608923">
    <property type="component" value="Unassembled WGS sequence"/>
</dbReference>
<comment type="caution">
    <text evidence="1">The sequence shown here is derived from an EMBL/GenBank/DDBJ whole genome shotgun (WGS) entry which is preliminary data.</text>
</comment>
<accession>A0A8H9M6C1</accession>
<organism evidence="1 2">
    <name type="scientific">Alcaligenes pakistanensis</name>
    <dbReference type="NCBI Taxonomy" id="1482717"/>
    <lineage>
        <taxon>Bacteria</taxon>
        <taxon>Pseudomonadati</taxon>
        <taxon>Pseudomonadota</taxon>
        <taxon>Betaproteobacteria</taxon>
        <taxon>Burkholderiales</taxon>
        <taxon>Alcaligenaceae</taxon>
        <taxon>Alcaligenes</taxon>
    </lineage>
</organism>
<dbReference type="RefSeq" id="WP_189390789.1">
    <property type="nucleotide sequence ID" value="NZ_BMZN01000001.1"/>
</dbReference>
<keyword evidence="2" id="KW-1185">Reference proteome</keyword>
<dbReference type="EMBL" id="BMZN01000001">
    <property type="protein sequence ID" value="GHC37489.1"/>
    <property type="molecule type" value="Genomic_DNA"/>
</dbReference>
<gene>
    <name evidence="1" type="ORF">GCM10010096_03750</name>
</gene>
<reference evidence="2" key="1">
    <citation type="journal article" date="2019" name="Int. J. Syst. Evol. Microbiol.">
        <title>The Global Catalogue of Microorganisms (GCM) 10K type strain sequencing project: providing services to taxonomists for standard genome sequencing and annotation.</title>
        <authorList>
            <consortium name="The Broad Institute Genomics Platform"/>
            <consortium name="The Broad Institute Genome Sequencing Center for Infectious Disease"/>
            <person name="Wu L."/>
            <person name="Ma J."/>
        </authorList>
    </citation>
    <scope>NUCLEOTIDE SEQUENCE [LARGE SCALE GENOMIC DNA]</scope>
    <source>
        <strain evidence="2">KCTC 42083</strain>
    </source>
</reference>
<evidence type="ECO:0000313" key="2">
    <source>
        <dbReference type="Proteomes" id="UP000608923"/>
    </source>
</evidence>
<protein>
    <submittedName>
        <fullName evidence="1">Uncharacterized protein</fullName>
    </submittedName>
</protein>